<dbReference type="Pfam" id="PF15460">
    <property type="entry name" value="SAS4"/>
    <property type="match status" value="1"/>
</dbReference>
<proteinExistence type="predicted"/>
<evidence type="ECO:0000313" key="1">
    <source>
        <dbReference type="EMBL" id="RUP25682.1"/>
    </source>
</evidence>
<dbReference type="EMBL" id="RBNI01013782">
    <property type="protein sequence ID" value="RUP25682.1"/>
    <property type="molecule type" value="Genomic_DNA"/>
</dbReference>
<gene>
    <name evidence="1" type="ORF">BC936DRAFT_138823</name>
</gene>
<protein>
    <submittedName>
        <fullName evidence="1">Uncharacterized protein</fullName>
    </submittedName>
</protein>
<name>A0A433BHB5_9FUNG</name>
<dbReference type="OrthoDB" id="2555515at2759"/>
<organism evidence="1 2">
    <name type="scientific">Jimgerdemannia flammicorona</name>
    <dbReference type="NCBI Taxonomy" id="994334"/>
    <lineage>
        <taxon>Eukaryota</taxon>
        <taxon>Fungi</taxon>
        <taxon>Fungi incertae sedis</taxon>
        <taxon>Mucoromycota</taxon>
        <taxon>Mucoromycotina</taxon>
        <taxon>Endogonomycetes</taxon>
        <taxon>Endogonales</taxon>
        <taxon>Endogonaceae</taxon>
        <taxon>Jimgerdemannia</taxon>
    </lineage>
</organism>
<reference evidence="1 2" key="1">
    <citation type="journal article" date="2018" name="New Phytol.">
        <title>Phylogenomics of Endogonaceae and evolution of mycorrhizas within Mucoromycota.</title>
        <authorList>
            <person name="Chang Y."/>
            <person name="Desiro A."/>
            <person name="Na H."/>
            <person name="Sandor L."/>
            <person name="Lipzen A."/>
            <person name="Clum A."/>
            <person name="Barry K."/>
            <person name="Grigoriev I.V."/>
            <person name="Martin F.M."/>
            <person name="Stajich J.E."/>
            <person name="Smith M.E."/>
            <person name="Bonito G."/>
            <person name="Spatafora J.W."/>
        </authorList>
    </citation>
    <scope>NUCLEOTIDE SEQUENCE [LARGE SCALE GENOMIC DNA]</scope>
    <source>
        <strain evidence="1 2">GMNB39</strain>
    </source>
</reference>
<dbReference type="InterPro" id="IPR029184">
    <property type="entry name" value="Sas4_dom"/>
</dbReference>
<dbReference type="AlphaFoldDB" id="A0A433BHB5"/>
<sequence>MPANDPGTAPATPQKRALPVRKTFLANAVLADLENEMTNISARPTVTGDHVLLLTEDVSLLENCDVMEGVEFGSPDEAEMLKRIANKDIDIPSFCVIETRTRLKGKQPVRTNIVQEDTSDESYTKRHRKHELAEKKLKNRERERLAHELYQQQLTVEKLRNMDRGNLLSIATALRRADGLPQKEAEDIDALHKRLLREAEDQLKRYEMLGLGDKRRNGITSTSMAAGIWQARWDWGGCDTDDTETVARIDGVRGVGARAIHAEAEYAHEELHAV</sequence>
<dbReference type="Proteomes" id="UP000268093">
    <property type="component" value="Unassembled WGS sequence"/>
</dbReference>
<evidence type="ECO:0000313" key="2">
    <source>
        <dbReference type="Proteomes" id="UP000268093"/>
    </source>
</evidence>
<dbReference type="Gene3D" id="6.10.250.3170">
    <property type="match status" value="1"/>
</dbReference>
<comment type="caution">
    <text evidence="1">The sequence shown here is derived from an EMBL/GenBank/DDBJ whole genome shotgun (WGS) entry which is preliminary data.</text>
</comment>
<keyword evidence="2" id="KW-1185">Reference proteome</keyword>
<accession>A0A433BHB5</accession>